<dbReference type="Gene3D" id="1.10.510.10">
    <property type="entry name" value="Transferase(Phosphotransferase) domain 1"/>
    <property type="match status" value="1"/>
</dbReference>
<reference evidence="2" key="1">
    <citation type="journal article" date="2019" name="Nat. Commun.">
        <title>The genome of broomcorn millet.</title>
        <authorList>
            <person name="Zou C."/>
            <person name="Miki D."/>
            <person name="Li D."/>
            <person name="Tang Q."/>
            <person name="Xiao L."/>
            <person name="Rajput S."/>
            <person name="Deng P."/>
            <person name="Jia W."/>
            <person name="Huang R."/>
            <person name="Zhang M."/>
            <person name="Sun Y."/>
            <person name="Hu J."/>
            <person name="Fu X."/>
            <person name="Schnable P.S."/>
            <person name="Li F."/>
            <person name="Zhang H."/>
            <person name="Feng B."/>
            <person name="Zhu X."/>
            <person name="Liu R."/>
            <person name="Schnable J.C."/>
            <person name="Zhu J.-K."/>
            <person name="Zhang H."/>
        </authorList>
    </citation>
    <scope>NUCLEOTIDE SEQUENCE [LARGE SCALE GENOMIC DNA]</scope>
</reference>
<protein>
    <submittedName>
        <fullName evidence="1">Uncharacterized protein</fullName>
    </submittedName>
</protein>
<dbReference type="AlphaFoldDB" id="A0A3L6TMG0"/>
<sequence length="139" mass="15921">MRLIIPPRSVPSPPHRFVEHALSLVECRKWEHLADPRLARQLDTQQLRTVVEAAMLMLCTQSYAESRPAMAEVIKMLRFSGERRTTKEIVPVVAASSEEVTNLDDVTGSSEPLDSQSWKLTKLRFIQRQMPAVRSRLRN</sequence>
<evidence type="ECO:0000313" key="1">
    <source>
        <dbReference type="EMBL" id="RLN40665.1"/>
    </source>
</evidence>
<dbReference type="Proteomes" id="UP000275267">
    <property type="component" value="Unassembled WGS sequence"/>
</dbReference>
<comment type="caution">
    <text evidence="1">The sequence shown here is derived from an EMBL/GenBank/DDBJ whole genome shotgun (WGS) entry which is preliminary data.</text>
</comment>
<evidence type="ECO:0000313" key="2">
    <source>
        <dbReference type="Proteomes" id="UP000275267"/>
    </source>
</evidence>
<proteinExistence type="predicted"/>
<keyword evidence="2" id="KW-1185">Reference proteome</keyword>
<organism evidence="1 2">
    <name type="scientific">Panicum miliaceum</name>
    <name type="common">Proso millet</name>
    <name type="synonym">Broomcorn millet</name>
    <dbReference type="NCBI Taxonomy" id="4540"/>
    <lineage>
        <taxon>Eukaryota</taxon>
        <taxon>Viridiplantae</taxon>
        <taxon>Streptophyta</taxon>
        <taxon>Embryophyta</taxon>
        <taxon>Tracheophyta</taxon>
        <taxon>Spermatophyta</taxon>
        <taxon>Magnoliopsida</taxon>
        <taxon>Liliopsida</taxon>
        <taxon>Poales</taxon>
        <taxon>Poaceae</taxon>
        <taxon>PACMAD clade</taxon>
        <taxon>Panicoideae</taxon>
        <taxon>Panicodae</taxon>
        <taxon>Paniceae</taxon>
        <taxon>Panicinae</taxon>
        <taxon>Panicum</taxon>
        <taxon>Panicum sect. Panicum</taxon>
    </lineage>
</organism>
<dbReference type="EMBL" id="PQIB02000001">
    <property type="protein sequence ID" value="RLN40665.1"/>
    <property type="molecule type" value="Genomic_DNA"/>
</dbReference>
<gene>
    <name evidence="1" type="ORF">C2845_PM01G48200</name>
</gene>
<name>A0A3L6TMG0_PANMI</name>
<dbReference type="OrthoDB" id="1731161at2759"/>
<accession>A0A3L6TMG0</accession>
<dbReference type="STRING" id="4540.A0A3L6TMG0"/>